<dbReference type="EMBL" id="AP021857">
    <property type="protein sequence ID" value="BBO19782.1"/>
    <property type="molecule type" value="Genomic_DNA"/>
</dbReference>
<evidence type="ECO:0000256" key="2">
    <source>
        <dbReference type="SAM" id="Phobius"/>
    </source>
</evidence>
<dbReference type="AlphaFoldDB" id="A0A809RK20"/>
<dbReference type="Proteomes" id="UP000662914">
    <property type="component" value="Chromosome"/>
</dbReference>
<protein>
    <submittedName>
        <fullName evidence="3">Agglutinin biogenesis protein MshP</fullName>
    </submittedName>
</protein>
<sequence>MSAPHGRPQGRQPTNGAAQRRTAVTPSRGGGGRGEGPVNFVQRGFSIVTAIFLIVVLAALGVFAVSMFRVQQTTAALDELGARGYQAAQAGIEWGAWQILRGAGTCAAATGSLALPGSLSGFTATVVCASTTHTEAGNPVTIYRLTATACNQPAAGACPNPAPGPDYVERQVVGAVER</sequence>
<evidence type="ECO:0000313" key="4">
    <source>
        <dbReference type="Proteomes" id="UP000662914"/>
    </source>
</evidence>
<reference evidence="3" key="1">
    <citation type="journal article" name="DNA Res.">
        <title>The physiological potential of anammox bacteria as revealed by their core genome structure.</title>
        <authorList>
            <person name="Okubo T."/>
            <person name="Toyoda A."/>
            <person name="Fukuhara K."/>
            <person name="Uchiyama I."/>
            <person name="Harigaya Y."/>
            <person name="Kuroiwa M."/>
            <person name="Suzuki T."/>
            <person name="Murakami Y."/>
            <person name="Suwa Y."/>
            <person name="Takami H."/>
        </authorList>
    </citation>
    <scope>NUCLEOTIDE SEQUENCE</scope>
    <source>
        <strain evidence="3">317325-3</strain>
    </source>
</reference>
<keyword evidence="2" id="KW-1133">Transmembrane helix</keyword>
<accession>A0A809RK20</accession>
<evidence type="ECO:0000256" key="1">
    <source>
        <dbReference type="SAM" id="MobiDB-lite"/>
    </source>
</evidence>
<feature type="transmembrane region" description="Helical" evidence="2">
    <location>
        <begin position="45"/>
        <end position="65"/>
    </location>
</feature>
<dbReference type="KEGG" id="ddz:DSYM_04810"/>
<name>A0A809RK20_9PROT</name>
<evidence type="ECO:0000313" key="3">
    <source>
        <dbReference type="EMBL" id="BBO19782.1"/>
    </source>
</evidence>
<organism evidence="3 4">
    <name type="scientific">Candidatus Desulfobacillus denitrificans</name>
    <dbReference type="NCBI Taxonomy" id="2608985"/>
    <lineage>
        <taxon>Bacteria</taxon>
        <taxon>Pseudomonadati</taxon>
        <taxon>Pseudomonadota</taxon>
        <taxon>Betaproteobacteria</taxon>
        <taxon>Candidatus Desulfobacillus</taxon>
    </lineage>
</organism>
<feature type="region of interest" description="Disordered" evidence="1">
    <location>
        <begin position="1"/>
        <end position="35"/>
    </location>
</feature>
<feature type="compositionally biased region" description="Polar residues" evidence="1">
    <location>
        <begin position="11"/>
        <end position="25"/>
    </location>
</feature>
<proteinExistence type="predicted"/>
<gene>
    <name evidence="3" type="ORF">DSYM_04810</name>
</gene>
<keyword evidence="2" id="KW-0472">Membrane</keyword>
<keyword evidence="2" id="KW-0812">Transmembrane</keyword>